<dbReference type="AlphaFoldDB" id="A0A6H5J4P2"/>
<keyword evidence="1" id="KW-0040">ANK repeat</keyword>
<dbReference type="SMART" id="SM00248">
    <property type="entry name" value="ANK"/>
    <property type="match status" value="1"/>
</dbReference>
<gene>
    <name evidence="2" type="ORF">TBRA_LOCUS16602</name>
</gene>
<name>A0A6H5J4P2_9HYME</name>
<evidence type="ECO:0000256" key="1">
    <source>
        <dbReference type="PROSITE-ProRule" id="PRU00023"/>
    </source>
</evidence>
<reference evidence="2 3" key="1">
    <citation type="submission" date="2020-02" db="EMBL/GenBank/DDBJ databases">
        <authorList>
            <person name="Ferguson B K."/>
        </authorList>
    </citation>
    <scope>NUCLEOTIDE SEQUENCE [LARGE SCALE GENOMIC DNA]</scope>
</reference>
<proteinExistence type="predicted"/>
<evidence type="ECO:0000313" key="3">
    <source>
        <dbReference type="Proteomes" id="UP000479190"/>
    </source>
</evidence>
<feature type="non-terminal residue" evidence="2">
    <location>
        <position position="163"/>
    </location>
</feature>
<dbReference type="Proteomes" id="UP000479190">
    <property type="component" value="Unassembled WGS sequence"/>
</dbReference>
<dbReference type="SUPFAM" id="SSF48403">
    <property type="entry name" value="Ankyrin repeat"/>
    <property type="match status" value="1"/>
</dbReference>
<dbReference type="Pfam" id="PF13637">
    <property type="entry name" value="Ank_4"/>
    <property type="match status" value="1"/>
</dbReference>
<sequence>MSKINKFFKSYKLHYEWTKIINIIHVDYETYRILRLKRFLAKKENGSNANAVNDCGATPLHEAVHRGDFEMCQVLLRSGADPLVRAIKRRTPSCDWQLCYSRSEMVTLDRYCRSTRQTSMLLFLTCSIRLKADKIDVQDQKYTSNEYVTFFYLFYSSLKRTRS</sequence>
<feature type="repeat" description="ANK" evidence="1">
    <location>
        <begin position="55"/>
        <end position="87"/>
    </location>
</feature>
<organism evidence="2 3">
    <name type="scientific">Trichogramma brassicae</name>
    <dbReference type="NCBI Taxonomy" id="86971"/>
    <lineage>
        <taxon>Eukaryota</taxon>
        <taxon>Metazoa</taxon>
        <taxon>Ecdysozoa</taxon>
        <taxon>Arthropoda</taxon>
        <taxon>Hexapoda</taxon>
        <taxon>Insecta</taxon>
        <taxon>Pterygota</taxon>
        <taxon>Neoptera</taxon>
        <taxon>Endopterygota</taxon>
        <taxon>Hymenoptera</taxon>
        <taxon>Apocrita</taxon>
        <taxon>Proctotrupomorpha</taxon>
        <taxon>Chalcidoidea</taxon>
        <taxon>Trichogrammatidae</taxon>
        <taxon>Trichogramma</taxon>
    </lineage>
</organism>
<dbReference type="PROSITE" id="PS50088">
    <property type="entry name" value="ANK_REPEAT"/>
    <property type="match status" value="1"/>
</dbReference>
<keyword evidence="3" id="KW-1185">Reference proteome</keyword>
<evidence type="ECO:0000313" key="2">
    <source>
        <dbReference type="EMBL" id="CAB0045045.1"/>
    </source>
</evidence>
<protein>
    <submittedName>
        <fullName evidence="2">Uncharacterized protein</fullName>
    </submittedName>
</protein>
<dbReference type="InterPro" id="IPR036770">
    <property type="entry name" value="Ankyrin_rpt-contain_sf"/>
</dbReference>
<accession>A0A6H5J4P2</accession>
<dbReference type="InterPro" id="IPR002110">
    <property type="entry name" value="Ankyrin_rpt"/>
</dbReference>
<dbReference type="PROSITE" id="PS50297">
    <property type="entry name" value="ANK_REP_REGION"/>
    <property type="match status" value="1"/>
</dbReference>
<dbReference type="EMBL" id="CADCXV010001518">
    <property type="protein sequence ID" value="CAB0045045.1"/>
    <property type="molecule type" value="Genomic_DNA"/>
</dbReference>
<dbReference type="OrthoDB" id="5806726at2759"/>
<dbReference type="Gene3D" id="1.25.40.20">
    <property type="entry name" value="Ankyrin repeat-containing domain"/>
    <property type="match status" value="1"/>
</dbReference>